<evidence type="ECO:0000256" key="1">
    <source>
        <dbReference type="ARBA" id="ARBA00004533"/>
    </source>
</evidence>
<comment type="function">
    <text evidence="11">Proposed to synthesize NOD factor fatty acyl chain. Involved in the synthesis of a highly unsaturated fatty acid moiety, which forms part of a lipo-oligosaccharide that is responsible for host specificity.</text>
</comment>
<feature type="domain" description="Ketosynthase family 3 (KS3)" evidence="15">
    <location>
        <begin position="2"/>
        <end position="406"/>
    </location>
</feature>
<evidence type="ECO:0000256" key="8">
    <source>
        <dbReference type="ARBA" id="ARBA00022692"/>
    </source>
</evidence>
<dbReference type="GO" id="GO:0004315">
    <property type="term" value="F:3-oxoacyl-[acyl-carrier-protein] synthase activity"/>
    <property type="evidence" value="ECO:0007669"/>
    <property type="project" value="TreeGrafter"/>
</dbReference>
<dbReference type="Gene3D" id="3.40.47.10">
    <property type="match status" value="1"/>
</dbReference>
<keyword evidence="6" id="KW-0997">Cell inner membrane</keyword>
<keyword evidence="10" id="KW-0472">Membrane</keyword>
<comment type="caution">
    <text evidence="16">The sequence shown here is derived from an EMBL/GenBank/DDBJ whole genome shotgun (WGS) entry which is preliminary data.</text>
</comment>
<dbReference type="InterPro" id="IPR000794">
    <property type="entry name" value="Beta-ketoacyl_synthase"/>
</dbReference>
<dbReference type="NCBIfam" id="NF005589">
    <property type="entry name" value="PRK07314.1"/>
    <property type="match status" value="1"/>
</dbReference>
<dbReference type="Pfam" id="PF00109">
    <property type="entry name" value="ketoacyl-synt"/>
    <property type="match status" value="1"/>
</dbReference>
<dbReference type="InterPro" id="IPR014031">
    <property type="entry name" value="Ketoacyl_synth_C"/>
</dbReference>
<comment type="subcellular location">
    <subcellularLocation>
        <location evidence="1">Cell inner membrane</location>
    </subcellularLocation>
</comment>
<proteinExistence type="inferred from homology"/>
<reference evidence="16 17" key="1">
    <citation type="submission" date="2014-05" db="EMBL/GenBank/DDBJ databases">
        <authorList>
            <person name="Rizzardi K."/>
            <person name="Winiecka-Krusnell J."/>
            <person name="Ramliden M."/>
            <person name="Alm E."/>
            <person name="Andersson S."/>
            <person name="Byfors S."/>
        </authorList>
    </citation>
    <scope>NUCLEOTIDE SEQUENCE [LARGE SCALE GENOMIC DNA]</scope>
    <source>
        <strain evidence="16 17">LEGN</strain>
    </source>
</reference>
<keyword evidence="5" id="KW-1003">Cell membrane</keyword>
<dbReference type="SUPFAM" id="SSF53901">
    <property type="entry name" value="Thiolase-like"/>
    <property type="match status" value="2"/>
</dbReference>
<evidence type="ECO:0000256" key="10">
    <source>
        <dbReference type="ARBA" id="ARBA00023136"/>
    </source>
</evidence>
<keyword evidence="4" id="KW-0536">Nodulation</keyword>
<dbReference type="PANTHER" id="PTHR11712">
    <property type="entry name" value="POLYKETIDE SYNTHASE-RELATED"/>
    <property type="match status" value="1"/>
</dbReference>
<dbReference type="Pfam" id="PF02801">
    <property type="entry name" value="Ketoacyl-synt_C"/>
    <property type="match status" value="1"/>
</dbReference>
<dbReference type="CDD" id="cd00834">
    <property type="entry name" value="KAS_I_II"/>
    <property type="match status" value="1"/>
</dbReference>
<organism evidence="16 17">
    <name type="scientific">Legionella norrlandica</name>
    <dbReference type="NCBI Taxonomy" id="1498499"/>
    <lineage>
        <taxon>Bacteria</taxon>
        <taxon>Pseudomonadati</taxon>
        <taxon>Pseudomonadota</taxon>
        <taxon>Gammaproteobacteria</taxon>
        <taxon>Legionellales</taxon>
        <taxon>Legionellaceae</taxon>
        <taxon>Legionella</taxon>
    </lineage>
</organism>
<keyword evidence="8" id="KW-0812">Transmembrane</keyword>
<dbReference type="AlphaFoldDB" id="A0A0A2T694"/>
<evidence type="ECO:0000256" key="12">
    <source>
        <dbReference type="ARBA" id="ARBA00039445"/>
    </source>
</evidence>
<evidence type="ECO:0000256" key="2">
    <source>
        <dbReference type="ARBA" id="ARBA00005189"/>
    </source>
</evidence>
<dbReference type="PANTHER" id="PTHR11712:SF352">
    <property type="entry name" value="3-OXOACYL-[ACYL-CARRIER-PROTEIN] SYNTHASE"/>
    <property type="match status" value="1"/>
</dbReference>
<dbReference type="PROSITE" id="PS52004">
    <property type="entry name" value="KS3_2"/>
    <property type="match status" value="1"/>
</dbReference>
<dbReference type="GO" id="GO:0006633">
    <property type="term" value="P:fatty acid biosynthetic process"/>
    <property type="evidence" value="ECO:0007669"/>
    <property type="project" value="TreeGrafter"/>
</dbReference>
<evidence type="ECO:0000256" key="6">
    <source>
        <dbReference type="ARBA" id="ARBA00022519"/>
    </source>
</evidence>
<evidence type="ECO:0000256" key="13">
    <source>
        <dbReference type="ARBA" id="ARBA00041756"/>
    </source>
</evidence>
<gene>
    <name evidence="16" type="ORF">EP47_09820</name>
</gene>
<evidence type="ECO:0000256" key="9">
    <source>
        <dbReference type="ARBA" id="ARBA00022989"/>
    </source>
</evidence>
<dbReference type="InterPro" id="IPR016039">
    <property type="entry name" value="Thiolase-like"/>
</dbReference>
<dbReference type="Proteomes" id="UP000054422">
    <property type="component" value="Unassembled WGS sequence"/>
</dbReference>
<evidence type="ECO:0000256" key="14">
    <source>
        <dbReference type="RuleBase" id="RU003694"/>
    </source>
</evidence>
<name>A0A0A2T694_9GAMM</name>
<dbReference type="RefSeq" id="WP_035890302.1">
    <property type="nucleotide sequence ID" value="NZ_JNCF01000033.1"/>
</dbReference>
<keyword evidence="7 14" id="KW-0808">Transferase</keyword>
<accession>A0A0A2T694</accession>
<protein>
    <recommendedName>
        <fullName evidence="12">Nodulation protein E</fullName>
    </recommendedName>
    <alternativeName>
        <fullName evidence="13">Host-specificity of nodulation protein B</fullName>
    </alternativeName>
</protein>
<sequence>MKKRVVITGMEITSSIGTGIDKFWLAACQGQCGIKRIQSYDPSPYSTQIAGEITDLSLDHLPEFNKSKRYPRAAQYALFCAYHAIEKAGLEPSELNTAGTFIGTSLGGQPELELGYKTFFTDSWKKIPPLSVIRGMPNSVANHIAIAFNIGGPNSTFSNACVSSGEAIGAAYQQIAHGNLTTALCGGTESLIWESLMAAWCKLRVMSTNNENPAQASRPFDLHRDGMVMADGAGILILEELQQAKARGAQILGEIIGFGASCDAFHVTAPNSQGQARAIFAALNDARLSINDVHYINAHGTGTQLNDSTETETIKTVFGQKAYNIPITAQKAMTGHAIGAAGAMEIIATTLCLQKNILLPTINLHTPDPACDLDYTPNTAREKTIDIALSNHFAFGGANAALVLRKYIS</sequence>
<dbReference type="SMART" id="SM00825">
    <property type="entry name" value="PKS_KS"/>
    <property type="match status" value="1"/>
</dbReference>
<evidence type="ECO:0000313" key="16">
    <source>
        <dbReference type="EMBL" id="KGP62918.1"/>
    </source>
</evidence>
<comment type="similarity">
    <text evidence="3 14">Belongs to the thiolase-like superfamily. Beta-ketoacyl-ACP synthases family.</text>
</comment>
<keyword evidence="9" id="KW-1133">Transmembrane helix</keyword>
<dbReference type="GO" id="GO:0005886">
    <property type="term" value="C:plasma membrane"/>
    <property type="evidence" value="ECO:0007669"/>
    <property type="project" value="UniProtKB-SubCell"/>
</dbReference>
<evidence type="ECO:0000256" key="7">
    <source>
        <dbReference type="ARBA" id="ARBA00022679"/>
    </source>
</evidence>
<dbReference type="STRING" id="1498499.EP47_09820"/>
<dbReference type="OrthoDB" id="9808669at2"/>
<dbReference type="InterPro" id="IPR014030">
    <property type="entry name" value="Ketoacyl_synth_N"/>
</dbReference>
<dbReference type="EMBL" id="JNCF01000033">
    <property type="protein sequence ID" value="KGP62918.1"/>
    <property type="molecule type" value="Genomic_DNA"/>
</dbReference>
<keyword evidence="17" id="KW-1185">Reference proteome</keyword>
<dbReference type="FunFam" id="3.40.47.10:FF:000018">
    <property type="entry name" value="3-oxoacyl-[acyl-carrier-protein] synthase 2"/>
    <property type="match status" value="1"/>
</dbReference>
<evidence type="ECO:0000256" key="5">
    <source>
        <dbReference type="ARBA" id="ARBA00022475"/>
    </source>
</evidence>
<evidence type="ECO:0000256" key="11">
    <source>
        <dbReference type="ARBA" id="ARBA00037576"/>
    </source>
</evidence>
<dbReference type="InterPro" id="IPR020841">
    <property type="entry name" value="PKS_Beta-ketoAc_synthase_dom"/>
</dbReference>
<evidence type="ECO:0000313" key="17">
    <source>
        <dbReference type="Proteomes" id="UP000054422"/>
    </source>
</evidence>
<evidence type="ECO:0000256" key="3">
    <source>
        <dbReference type="ARBA" id="ARBA00008467"/>
    </source>
</evidence>
<comment type="pathway">
    <text evidence="2">Lipid metabolism.</text>
</comment>
<evidence type="ECO:0000256" key="4">
    <source>
        <dbReference type="ARBA" id="ARBA00022458"/>
    </source>
</evidence>
<evidence type="ECO:0000259" key="15">
    <source>
        <dbReference type="PROSITE" id="PS52004"/>
    </source>
</evidence>